<dbReference type="CDD" id="cd10499">
    <property type="entry name" value="MH2_SMAD_6"/>
    <property type="match status" value="1"/>
</dbReference>
<accession>A0A9N7ZA90</accession>
<keyword evidence="12" id="KW-1185">Reference proteome</keyword>
<dbReference type="GO" id="GO:0006357">
    <property type="term" value="P:regulation of transcription by RNA polymerase II"/>
    <property type="evidence" value="ECO:0007669"/>
    <property type="project" value="TreeGrafter"/>
</dbReference>
<feature type="domain" description="MH1" evidence="9">
    <location>
        <begin position="177"/>
        <end position="308"/>
    </location>
</feature>
<dbReference type="PANTHER" id="PTHR13703">
    <property type="entry name" value="SMAD"/>
    <property type="match status" value="1"/>
</dbReference>
<dbReference type="Pfam" id="PF03165">
    <property type="entry name" value="MH1"/>
    <property type="match status" value="1"/>
</dbReference>
<comment type="caution">
    <text evidence="11">The sequence shown here is derived from an EMBL/GenBank/DDBJ whole genome shotgun (WGS) entry which is preliminary data.</text>
</comment>
<dbReference type="SUPFAM" id="SSF56366">
    <property type="entry name" value="SMAD MH1 domain"/>
    <property type="match status" value="1"/>
</dbReference>
<dbReference type="InterPro" id="IPR017855">
    <property type="entry name" value="SMAD-like_dom_sf"/>
</dbReference>
<dbReference type="Gene3D" id="3.90.520.10">
    <property type="entry name" value="SMAD MH1 domain"/>
    <property type="match status" value="1"/>
</dbReference>
<dbReference type="PROSITE" id="PS51076">
    <property type="entry name" value="MH2"/>
    <property type="match status" value="1"/>
</dbReference>
<evidence type="ECO:0000313" key="11">
    <source>
        <dbReference type="EMBL" id="CAB1456870.1"/>
    </source>
</evidence>
<dbReference type="GO" id="GO:0005737">
    <property type="term" value="C:cytoplasm"/>
    <property type="evidence" value="ECO:0007669"/>
    <property type="project" value="UniProtKB-SubCell"/>
</dbReference>
<comment type="similarity">
    <text evidence="1 7">Belongs to the dwarfin/SMAD family.</text>
</comment>
<dbReference type="CDD" id="cd10493">
    <property type="entry name" value="MH1_SMAD_6"/>
    <property type="match status" value="1"/>
</dbReference>
<dbReference type="FunFam" id="2.60.200.10:FF:000004">
    <property type="entry name" value="Mothers against decapentaplegic homolog"/>
    <property type="match status" value="1"/>
</dbReference>
<dbReference type="PROSITE" id="PS51075">
    <property type="entry name" value="MH1"/>
    <property type="match status" value="1"/>
</dbReference>
<gene>
    <name evidence="11" type="ORF">PLEPLA_LOCUS44665</name>
</gene>
<keyword evidence="6 7" id="KW-0539">Nucleus</keyword>
<evidence type="ECO:0000313" key="12">
    <source>
        <dbReference type="Proteomes" id="UP001153269"/>
    </source>
</evidence>
<dbReference type="Pfam" id="PF03166">
    <property type="entry name" value="MH2"/>
    <property type="match status" value="1"/>
</dbReference>
<dbReference type="GO" id="GO:0046872">
    <property type="term" value="F:metal ion binding"/>
    <property type="evidence" value="ECO:0007669"/>
    <property type="project" value="UniProtKB-KW"/>
</dbReference>
<evidence type="ECO:0000256" key="2">
    <source>
        <dbReference type="ARBA" id="ARBA00022723"/>
    </source>
</evidence>
<keyword evidence="2" id="KW-0479">Metal-binding</keyword>
<dbReference type="EMBL" id="CADEAL010004316">
    <property type="protein sequence ID" value="CAB1456870.1"/>
    <property type="molecule type" value="Genomic_DNA"/>
</dbReference>
<dbReference type="SMART" id="SM00524">
    <property type="entry name" value="DWB"/>
    <property type="match status" value="1"/>
</dbReference>
<evidence type="ECO:0000259" key="9">
    <source>
        <dbReference type="PROSITE" id="PS51075"/>
    </source>
</evidence>
<protein>
    <recommendedName>
        <fullName evidence="7">Mothers against decapentaplegic homolog</fullName>
        <shortName evidence="7">MAD homolog</shortName>
        <shortName evidence="7">Mothers against DPP homolog</shortName>
    </recommendedName>
    <alternativeName>
        <fullName evidence="7">SMAD family member</fullName>
    </alternativeName>
</protein>
<dbReference type="InterPro" id="IPR001132">
    <property type="entry name" value="SMAD_dom_Dwarfin-type"/>
</dbReference>
<dbReference type="InterPro" id="IPR003619">
    <property type="entry name" value="MAD_homology1_Dwarfin-type"/>
</dbReference>
<dbReference type="Gene3D" id="2.60.200.10">
    <property type="match status" value="1"/>
</dbReference>
<evidence type="ECO:0000256" key="5">
    <source>
        <dbReference type="ARBA" id="ARBA00023163"/>
    </source>
</evidence>
<dbReference type="InterPro" id="IPR008984">
    <property type="entry name" value="SMAD_FHA_dom_sf"/>
</dbReference>
<keyword evidence="4 7" id="KW-0805">Transcription regulation</keyword>
<feature type="region of interest" description="Disordered" evidence="8">
    <location>
        <begin position="60"/>
        <end position="125"/>
    </location>
</feature>
<dbReference type="PANTHER" id="PTHR13703:SF28">
    <property type="entry name" value="MOTHERS AGAINST DECAPENTAPLEGIC HOMOLOG 6"/>
    <property type="match status" value="1"/>
</dbReference>
<dbReference type="GO" id="GO:0009653">
    <property type="term" value="P:anatomical structure morphogenesis"/>
    <property type="evidence" value="ECO:0007669"/>
    <property type="project" value="TreeGrafter"/>
</dbReference>
<dbReference type="SMART" id="SM00523">
    <property type="entry name" value="DWA"/>
    <property type="match status" value="1"/>
</dbReference>
<keyword evidence="3" id="KW-0862">Zinc</keyword>
<sequence length="530" mass="58818">MPEIRWRQTVSKHSPVVSPATVKTAGSHSGKRRLLLLDYVSKTKRSGLVRRLWRSRLIPDREGEDGNGQTGEGCRDDLYCNNPEKIPKTEFRPMTPSGSHAGDTGGLCTRSPAESRGSGVTSDQDGGAVCVQAHGSPRSVQDSECRTVTCCLFKDRDHTELRGPETAQGTADPGSCHFALRSLGPRNSGSPEAQEAMPRTVLDQELKSATYSLLKRLKERALDTLLEAVESRGGMPSDCVLLPRTELRLGGHVASPQLLVCKLYRWSDLQHSAQLKPLCECKSFGELDGPSVCCNPYHYSRLCGPESPPPPYSRLSPNEEHKPLDLSDSTLSYTETEAASSPNITPGEFSDASMSPDAPKQSHWCNVAYWEHRTRVGRLYTVYEHSVSIFYDLPQGTGFCLGQLNLEHRSSTVQRTRGKIGYGILLSKEPDGVWAYNRSEHPIFVNSPTLDMPSSRTLVVRKVMPGYSIKVFDYERSSLLRHTTEADLMDGPYDPNSVRISFAKGWGPCYSRQFITSCPCWLEILLNNHR</sequence>
<dbReference type="AlphaFoldDB" id="A0A9N7ZA90"/>
<reference evidence="11" key="1">
    <citation type="submission" date="2020-03" db="EMBL/GenBank/DDBJ databases">
        <authorList>
            <person name="Weist P."/>
        </authorList>
    </citation>
    <scope>NUCLEOTIDE SEQUENCE</scope>
</reference>
<dbReference type="FunFam" id="3.90.520.10:FF:000003">
    <property type="entry name" value="Mothers against decapentaplegic homolog"/>
    <property type="match status" value="1"/>
</dbReference>
<evidence type="ECO:0000259" key="10">
    <source>
        <dbReference type="PROSITE" id="PS51076"/>
    </source>
</evidence>
<evidence type="ECO:0000256" key="4">
    <source>
        <dbReference type="ARBA" id="ARBA00023015"/>
    </source>
</evidence>
<keyword evidence="5 7" id="KW-0804">Transcription</keyword>
<keyword evidence="7" id="KW-0963">Cytoplasm</keyword>
<dbReference type="InterPro" id="IPR013790">
    <property type="entry name" value="Dwarfin"/>
</dbReference>
<dbReference type="Proteomes" id="UP001153269">
    <property type="component" value="Unassembled WGS sequence"/>
</dbReference>
<comment type="subcellular location">
    <subcellularLocation>
        <location evidence="7">Cytoplasm</location>
    </subcellularLocation>
    <subcellularLocation>
        <location evidence="7">Nucleus</location>
    </subcellularLocation>
</comment>
<dbReference type="InterPro" id="IPR013019">
    <property type="entry name" value="MAD_homology_MH1"/>
</dbReference>
<dbReference type="SUPFAM" id="SSF49879">
    <property type="entry name" value="SMAD/FHA domain"/>
    <property type="match status" value="1"/>
</dbReference>
<proteinExistence type="inferred from homology"/>
<evidence type="ECO:0000256" key="3">
    <source>
        <dbReference type="ARBA" id="ARBA00022833"/>
    </source>
</evidence>
<evidence type="ECO:0000256" key="8">
    <source>
        <dbReference type="SAM" id="MobiDB-lite"/>
    </source>
</evidence>
<dbReference type="GO" id="GO:0030154">
    <property type="term" value="P:cell differentiation"/>
    <property type="evidence" value="ECO:0007669"/>
    <property type="project" value="TreeGrafter"/>
</dbReference>
<name>A0A9N7ZA90_PLEPL</name>
<evidence type="ECO:0000256" key="7">
    <source>
        <dbReference type="RuleBase" id="RU361195"/>
    </source>
</evidence>
<dbReference type="GO" id="GO:0071144">
    <property type="term" value="C:heteromeric SMAD protein complex"/>
    <property type="evidence" value="ECO:0007669"/>
    <property type="project" value="TreeGrafter"/>
</dbReference>
<evidence type="ECO:0000256" key="1">
    <source>
        <dbReference type="ARBA" id="ARBA00005545"/>
    </source>
</evidence>
<evidence type="ECO:0000256" key="6">
    <source>
        <dbReference type="ARBA" id="ARBA00023242"/>
    </source>
</evidence>
<organism evidence="11 12">
    <name type="scientific">Pleuronectes platessa</name>
    <name type="common">European plaice</name>
    <dbReference type="NCBI Taxonomy" id="8262"/>
    <lineage>
        <taxon>Eukaryota</taxon>
        <taxon>Metazoa</taxon>
        <taxon>Chordata</taxon>
        <taxon>Craniata</taxon>
        <taxon>Vertebrata</taxon>
        <taxon>Euteleostomi</taxon>
        <taxon>Actinopterygii</taxon>
        <taxon>Neopterygii</taxon>
        <taxon>Teleostei</taxon>
        <taxon>Neoteleostei</taxon>
        <taxon>Acanthomorphata</taxon>
        <taxon>Carangaria</taxon>
        <taxon>Pleuronectiformes</taxon>
        <taxon>Pleuronectoidei</taxon>
        <taxon>Pleuronectidae</taxon>
        <taxon>Pleuronectes</taxon>
    </lineage>
</organism>
<dbReference type="GO" id="GO:0140416">
    <property type="term" value="F:transcription regulator inhibitor activity"/>
    <property type="evidence" value="ECO:0007669"/>
    <property type="project" value="TreeGrafter"/>
</dbReference>
<feature type="domain" description="MH2" evidence="10">
    <location>
        <begin position="364"/>
        <end position="530"/>
    </location>
</feature>
<dbReference type="InterPro" id="IPR036578">
    <property type="entry name" value="SMAD_MH1_sf"/>
</dbReference>
<dbReference type="GO" id="GO:0060395">
    <property type="term" value="P:SMAD protein signal transduction"/>
    <property type="evidence" value="ECO:0007669"/>
    <property type="project" value="TreeGrafter"/>
</dbReference>
<dbReference type="GO" id="GO:0070411">
    <property type="term" value="F:I-SMAD binding"/>
    <property type="evidence" value="ECO:0007669"/>
    <property type="project" value="TreeGrafter"/>
</dbReference>